<dbReference type="EMBL" id="JBHFFA010000001">
    <property type="protein sequence ID" value="KAL2650783.1"/>
    <property type="molecule type" value="Genomic_DNA"/>
</dbReference>
<evidence type="ECO:0000256" key="1">
    <source>
        <dbReference type="SAM" id="MobiDB-lite"/>
    </source>
</evidence>
<protein>
    <submittedName>
        <fullName evidence="2">Uncharacterized protein</fullName>
    </submittedName>
</protein>
<name>A0ABD1ZH69_9MARC</name>
<dbReference type="AlphaFoldDB" id="A0ABD1ZH69"/>
<reference evidence="2 3" key="1">
    <citation type="submission" date="2024-09" db="EMBL/GenBank/DDBJ databases">
        <title>Chromosome-scale assembly of Riccia fluitans.</title>
        <authorList>
            <person name="Paukszto L."/>
            <person name="Sawicki J."/>
            <person name="Karawczyk K."/>
            <person name="Piernik-Szablinska J."/>
            <person name="Szczecinska M."/>
            <person name="Mazdziarz M."/>
        </authorList>
    </citation>
    <scope>NUCLEOTIDE SEQUENCE [LARGE SCALE GENOMIC DNA]</scope>
    <source>
        <strain evidence="2">Rf_01</strain>
        <tissue evidence="2">Aerial parts of the thallus</tissue>
    </source>
</reference>
<evidence type="ECO:0000313" key="2">
    <source>
        <dbReference type="EMBL" id="KAL2650783.1"/>
    </source>
</evidence>
<gene>
    <name evidence="2" type="ORF">R1flu_018911</name>
</gene>
<evidence type="ECO:0000313" key="3">
    <source>
        <dbReference type="Proteomes" id="UP001605036"/>
    </source>
</evidence>
<dbReference type="Proteomes" id="UP001605036">
    <property type="component" value="Unassembled WGS sequence"/>
</dbReference>
<accession>A0ABD1ZH69</accession>
<feature type="compositionally biased region" description="Polar residues" evidence="1">
    <location>
        <begin position="1"/>
        <end position="18"/>
    </location>
</feature>
<sequence>MNGARESTATWRPSSSLRGHSGTEGYGQHTSHRRWSLIVVYPNRRDGHEGRFRETGTVVKDGSPCGAPCKYLDATKLTTYVDRRGEMLHL</sequence>
<organism evidence="2 3">
    <name type="scientific">Riccia fluitans</name>
    <dbReference type="NCBI Taxonomy" id="41844"/>
    <lineage>
        <taxon>Eukaryota</taxon>
        <taxon>Viridiplantae</taxon>
        <taxon>Streptophyta</taxon>
        <taxon>Embryophyta</taxon>
        <taxon>Marchantiophyta</taxon>
        <taxon>Marchantiopsida</taxon>
        <taxon>Marchantiidae</taxon>
        <taxon>Marchantiales</taxon>
        <taxon>Ricciaceae</taxon>
        <taxon>Riccia</taxon>
    </lineage>
</organism>
<keyword evidence="3" id="KW-1185">Reference proteome</keyword>
<proteinExistence type="predicted"/>
<feature type="region of interest" description="Disordered" evidence="1">
    <location>
        <begin position="1"/>
        <end position="30"/>
    </location>
</feature>
<comment type="caution">
    <text evidence="2">The sequence shown here is derived from an EMBL/GenBank/DDBJ whole genome shotgun (WGS) entry which is preliminary data.</text>
</comment>